<sequence>MAGALYSLARTKNLIALKKLSESLATPSLHCINNCRLQIRCINPRNTPLVTNIDVSKLTDFEKSKNPEEWRYVERCFPIKVVPSPKHFDGTAPSGWIPPREHSKSHPFFVSRTKNYMLPVYLLISFRGSRHITVIKKIDGNIWQLESEIKTYLESISTKYYKKIASRVNEMSGQIRFRGDHVENIKQWLITKGF</sequence>
<evidence type="ECO:0000256" key="1">
    <source>
        <dbReference type="ARBA" id="ARBA00004173"/>
    </source>
</evidence>
<protein>
    <recommendedName>
        <fullName evidence="6">Large ribosomal subunit protein mL49</fullName>
    </recommendedName>
    <alternativeName>
        <fullName evidence="7">39S ribosomal protein L49, mitochondrial</fullName>
    </alternativeName>
</protein>
<accession>A0AAJ6YVP6</accession>
<evidence type="ECO:0000256" key="6">
    <source>
        <dbReference type="ARBA" id="ARBA00035191"/>
    </source>
</evidence>
<dbReference type="PANTHER" id="PTHR13477:SF0">
    <property type="entry name" value="LARGE RIBOSOMAL SUBUNIT PROTEIN ML49"/>
    <property type="match status" value="1"/>
</dbReference>
<evidence type="ECO:0000256" key="2">
    <source>
        <dbReference type="ARBA" id="ARBA00005677"/>
    </source>
</evidence>
<dbReference type="RefSeq" id="XP_011505222.1">
    <property type="nucleotide sequence ID" value="XM_011506920.1"/>
</dbReference>
<dbReference type="SUPFAM" id="SSF55159">
    <property type="entry name" value="eIF1-like"/>
    <property type="match status" value="1"/>
</dbReference>
<reference evidence="9" key="1">
    <citation type="submission" date="2025-08" db="UniProtKB">
        <authorList>
            <consortium name="RefSeq"/>
        </authorList>
    </citation>
    <scope>IDENTIFICATION</scope>
</reference>
<dbReference type="GeneID" id="105368028"/>
<dbReference type="FunFam" id="3.30.780.10:FF:000009">
    <property type="entry name" value="39S ribosomal protein L49, mitochondrial"/>
    <property type="match status" value="1"/>
</dbReference>
<dbReference type="GO" id="GO:0005762">
    <property type="term" value="C:mitochondrial large ribosomal subunit"/>
    <property type="evidence" value="ECO:0007669"/>
    <property type="project" value="TreeGrafter"/>
</dbReference>
<gene>
    <name evidence="9" type="primary">LOC105368028</name>
</gene>
<dbReference type="Gene3D" id="3.30.780.10">
    <property type="entry name" value="SUI1-like domain"/>
    <property type="match status" value="1"/>
</dbReference>
<keyword evidence="4" id="KW-0496">Mitochondrion</keyword>
<dbReference type="KEGG" id="csol:105368028"/>
<keyword evidence="8" id="KW-1185">Reference proteome</keyword>
<dbReference type="AlphaFoldDB" id="A0AAJ6YVP6"/>
<evidence type="ECO:0000256" key="5">
    <source>
        <dbReference type="ARBA" id="ARBA00023274"/>
    </source>
</evidence>
<evidence type="ECO:0000256" key="7">
    <source>
        <dbReference type="ARBA" id="ARBA00035545"/>
    </source>
</evidence>
<keyword evidence="3 9" id="KW-0689">Ribosomal protein</keyword>
<dbReference type="Proteomes" id="UP000695007">
    <property type="component" value="Unplaced"/>
</dbReference>
<name>A0AAJ6YVP6_9HYME</name>
<evidence type="ECO:0000256" key="4">
    <source>
        <dbReference type="ARBA" id="ARBA00023128"/>
    </source>
</evidence>
<evidence type="ECO:0000313" key="8">
    <source>
        <dbReference type="Proteomes" id="UP000695007"/>
    </source>
</evidence>
<dbReference type="InterPro" id="IPR007740">
    <property type="entry name" value="Ribosomal_mL49"/>
</dbReference>
<dbReference type="PANTHER" id="PTHR13477">
    <property type="entry name" value="MITOCHONDRIAL 39S RIBOSOMAL PROTEIN L49"/>
    <property type="match status" value="1"/>
</dbReference>
<comment type="similarity">
    <text evidence="2">Belongs to the mitochondrion-specific ribosomal protein mL49 family.</text>
</comment>
<dbReference type="CTD" id="740"/>
<comment type="subcellular location">
    <subcellularLocation>
        <location evidence="1">Mitochondrion</location>
    </subcellularLocation>
</comment>
<dbReference type="GO" id="GO:0003735">
    <property type="term" value="F:structural constituent of ribosome"/>
    <property type="evidence" value="ECO:0007669"/>
    <property type="project" value="InterPro"/>
</dbReference>
<keyword evidence="5" id="KW-0687">Ribonucleoprotein</keyword>
<dbReference type="Pfam" id="PF05046">
    <property type="entry name" value="Img2"/>
    <property type="match status" value="1"/>
</dbReference>
<evidence type="ECO:0000313" key="9">
    <source>
        <dbReference type="RefSeq" id="XP_011505222.1"/>
    </source>
</evidence>
<evidence type="ECO:0000256" key="3">
    <source>
        <dbReference type="ARBA" id="ARBA00022980"/>
    </source>
</evidence>
<dbReference type="GO" id="GO:0003743">
    <property type="term" value="F:translation initiation factor activity"/>
    <property type="evidence" value="ECO:0007669"/>
    <property type="project" value="InterPro"/>
</dbReference>
<dbReference type="InterPro" id="IPR036877">
    <property type="entry name" value="SUI1_dom_sf"/>
</dbReference>
<proteinExistence type="inferred from homology"/>
<organism evidence="8 9">
    <name type="scientific">Ceratosolen solmsi marchali</name>
    <dbReference type="NCBI Taxonomy" id="326594"/>
    <lineage>
        <taxon>Eukaryota</taxon>
        <taxon>Metazoa</taxon>
        <taxon>Ecdysozoa</taxon>
        <taxon>Arthropoda</taxon>
        <taxon>Hexapoda</taxon>
        <taxon>Insecta</taxon>
        <taxon>Pterygota</taxon>
        <taxon>Neoptera</taxon>
        <taxon>Endopterygota</taxon>
        <taxon>Hymenoptera</taxon>
        <taxon>Apocrita</taxon>
        <taxon>Proctotrupomorpha</taxon>
        <taxon>Chalcidoidea</taxon>
        <taxon>Agaonidae</taxon>
        <taxon>Agaoninae</taxon>
        <taxon>Ceratosolen</taxon>
    </lineage>
</organism>